<evidence type="ECO:0000313" key="10">
    <source>
        <dbReference type="Proteomes" id="UP000019150"/>
    </source>
</evidence>
<keyword evidence="4 7" id="KW-0378">Hydrolase</keyword>
<dbReference type="PANTHER" id="PTHR11804">
    <property type="entry name" value="PROTEASE M3 THIMET OLIGOPEPTIDASE-RELATED"/>
    <property type="match status" value="1"/>
</dbReference>
<keyword evidence="6 7" id="KW-0482">Metalloprotease</keyword>
<dbReference type="STRING" id="1415166.NONO_c42030"/>
<keyword evidence="3 7" id="KW-0479">Metal-binding</keyword>
<dbReference type="Proteomes" id="UP000019150">
    <property type="component" value="Chromosome"/>
</dbReference>
<dbReference type="AlphaFoldDB" id="W5TIB9"/>
<dbReference type="InterPro" id="IPR024077">
    <property type="entry name" value="Neurolysin/TOP_dom2"/>
</dbReference>
<dbReference type="GO" id="GO:0004222">
    <property type="term" value="F:metalloendopeptidase activity"/>
    <property type="evidence" value="ECO:0007669"/>
    <property type="project" value="InterPro"/>
</dbReference>
<dbReference type="OrthoDB" id="9773538at2"/>
<dbReference type="Pfam" id="PF01432">
    <property type="entry name" value="Peptidase_M3"/>
    <property type="match status" value="1"/>
</dbReference>
<comment type="cofactor">
    <cofactor evidence="7">
        <name>Zn(2+)</name>
        <dbReference type="ChEBI" id="CHEBI:29105"/>
    </cofactor>
    <text evidence="7">Binds 1 zinc ion.</text>
</comment>
<keyword evidence="10" id="KW-1185">Reference proteome</keyword>
<evidence type="ECO:0000313" key="9">
    <source>
        <dbReference type="EMBL" id="AHH18987.1"/>
    </source>
</evidence>
<comment type="similarity">
    <text evidence="1 7">Belongs to the peptidase M3 family.</text>
</comment>
<organism evidence="9 10">
    <name type="scientific">Nocardia nova SH22a</name>
    <dbReference type="NCBI Taxonomy" id="1415166"/>
    <lineage>
        <taxon>Bacteria</taxon>
        <taxon>Bacillati</taxon>
        <taxon>Actinomycetota</taxon>
        <taxon>Actinomycetes</taxon>
        <taxon>Mycobacteriales</taxon>
        <taxon>Nocardiaceae</taxon>
        <taxon>Nocardia</taxon>
    </lineage>
</organism>
<dbReference type="GO" id="GO:0046872">
    <property type="term" value="F:metal ion binding"/>
    <property type="evidence" value="ECO:0007669"/>
    <property type="project" value="UniProtKB-UniRule"/>
</dbReference>
<dbReference type="PATRIC" id="fig|1415166.3.peg.4316"/>
<keyword evidence="2 7" id="KW-0645">Protease</keyword>
<dbReference type="HOGENOM" id="CLU_001805_2_1_11"/>
<evidence type="ECO:0000256" key="6">
    <source>
        <dbReference type="ARBA" id="ARBA00023049"/>
    </source>
</evidence>
<evidence type="ECO:0000256" key="2">
    <source>
        <dbReference type="ARBA" id="ARBA00022670"/>
    </source>
</evidence>
<name>W5TIB9_9NOCA</name>
<dbReference type="PANTHER" id="PTHR11804:SF84">
    <property type="entry name" value="SACCHAROLYSIN"/>
    <property type="match status" value="1"/>
</dbReference>
<dbReference type="CDD" id="cd06455">
    <property type="entry name" value="M3A_TOP"/>
    <property type="match status" value="1"/>
</dbReference>
<evidence type="ECO:0000259" key="8">
    <source>
        <dbReference type="Pfam" id="PF01432"/>
    </source>
</evidence>
<dbReference type="Gene3D" id="3.40.390.10">
    <property type="entry name" value="Collagenase (Catalytic Domain)"/>
    <property type="match status" value="1"/>
</dbReference>
<dbReference type="KEGG" id="nno:NONO_c42030"/>
<protein>
    <submittedName>
        <fullName evidence="9">Putative thimet oligopeptidase</fullName>
    </submittedName>
</protein>
<dbReference type="Gene3D" id="1.10.1370.10">
    <property type="entry name" value="Neurolysin, domain 3"/>
    <property type="match status" value="1"/>
</dbReference>
<accession>W5TIB9</accession>
<evidence type="ECO:0000256" key="5">
    <source>
        <dbReference type="ARBA" id="ARBA00022833"/>
    </source>
</evidence>
<gene>
    <name evidence="9" type="ORF">NONO_c42030</name>
</gene>
<dbReference type="InterPro" id="IPR045090">
    <property type="entry name" value="Pept_M3A_M3B"/>
</dbReference>
<dbReference type="EMBL" id="CP006850">
    <property type="protein sequence ID" value="AHH18987.1"/>
    <property type="molecule type" value="Genomic_DNA"/>
</dbReference>
<proteinExistence type="inferred from homology"/>
<dbReference type="RefSeq" id="WP_025350403.1">
    <property type="nucleotide sequence ID" value="NZ_CP006850.1"/>
</dbReference>
<dbReference type="GO" id="GO:0006508">
    <property type="term" value="P:proteolysis"/>
    <property type="evidence" value="ECO:0007669"/>
    <property type="project" value="UniProtKB-KW"/>
</dbReference>
<dbReference type="InterPro" id="IPR024079">
    <property type="entry name" value="MetalloPept_cat_dom_sf"/>
</dbReference>
<evidence type="ECO:0000256" key="1">
    <source>
        <dbReference type="ARBA" id="ARBA00006040"/>
    </source>
</evidence>
<dbReference type="InterPro" id="IPR001567">
    <property type="entry name" value="Pept_M3A_M3B_dom"/>
</dbReference>
<evidence type="ECO:0000256" key="3">
    <source>
        <dbReference type="ARBA" id="ARBA00022723"/>
    </source>
</evidence>
<dbReference type="SUPFAM" id="SSF55486">
    <property type="entry name" value="Metalloproteases ('zincins'), catalytic domain"/>
    <property type="match status" value="1"/>
</dbReference>
<evidence type="ECO:0000256" key="4">
    <source>
        <dbReference type="ARBA" id="ARBA00022801"/>
    </source>
</evidence>
<dbReference type="GO" id="GO:0006518">
    <property type="term" value="P:peptide metabolic process"/>
    <property type="evidence" value="ECO:0007669"/>
    <property type="project" value="TreeGrafter"/>
</dbReference>
<feature type="domain" description="Peptidase M3A/M3B catalytic" evidence="8">
    <location>
        <begin position="207"/>
        <end position="629"/>
    </location>
</feature>
<reference evidence="9 10" key="1">
    <citation type="journal article" date="2014" name="Appl. Environ. Microbiol.">
        <title>Insights into the Microbial Degradation of Rubber and Gutta-Percha by Analysis of the Complete Genome of Nocardia nova SH22a.</title>
        <authorList>
            <person name="Luo Q."/>
            <person name="Hiessl S."/>
            <person name="Poehlein A."/>
            <person name="Daniel R."/>
            <person name="Steinbuchel A."/>
        </authorList>
    </citation>
    <scope>NUCLEOTIDE SEQUENCE [LARGE SCALE GENOMIC DNA]</scope>
    <source>
        <strain evidence="9">SH22a</strain>
    </source>
</reference>
<evidence type="ECO:0000256" key="7">
    <source>
        <dbReference type="RuleBase" id="RU003435"/>
    </source>
</evidence>
<keyword evidence="5 7" id="KW-0862">Zinc</keyword>
<sequence length="643" mass="72588">MSREPLALPSDEWRTWLDEHARGGLRTAAQTLERLKDGTVRDTAGVLELWNDADIALRGAGSAAHLFAEVHPDPDVRQLADELVQEVERATTDRDLDRALYEIVAATGTAGCDEAALRMRDHVLRDFRRSGVDRDDRVRARLREISERLTVLEQEFGKTIRDDVRSVRLTAEQLDGLPADFVADHPAAEDGLVTVTTDYPDSLPFRTYARDAAARRDLTVEFLSRGWPDNDAVLHEMLELRDEKARLLGYSGWPDYDAEVKMIGSGEAIGEFIERIAAAAEAAGRRDLDTLLGRRREDDPAATEIDRSETAYYTELVRREQYDVDARDVRRYFDFQRVRAGLLDVTGRLFGLEYRPVDVPRWHEDVTVYDVYADGERRGRIYLDLHPREGKYKHAAQFDLVGGITGRLLPEGVLVCNFSRGLMEHQHVVTLFHEFGHLIHHVLGGRQEWARFSGVATEWDFVEAPSQMLEEWAWDATILRTFAIDETGTPIPADLVDRMRAAKDFGKGIGVLTQLGYAELSYLLHRDRPADHDATVVGTLSRYSPIALPPHTHFQASFGHLAGYTSGYYTYLWSQVIAKDLYSAFDAANLFDPTVAQRYRDRILAPGGSRDAADLVTDFLGRPFTFDAFAAWLDRTPVPRAVS</sequence>
<dbReference type="eggNOG" id="COG0339">
    <property type="taxonomic scope" value="Bacteria"/>
</dbReference>